<name>A0A948T335_9FIRM</name>
<proteinExistence type="predicted"/>
<dbReference type="Pfam" id="PF12646">
    <property type="entry name" value="DUF3783"/>
    <property type="match status" value="1"/>
</dbReference>
<comment type="caution">
    <text evidence="1">The sequence shown here is derived from an EMBL/GenBank/DDBJ whole genome shotgun (WGS) entry which is preliminary data.</text>
</comment>
<reference evidence="1" key="2">
    <citation type="submission" date="2021-04" db="EMBL/GenBank/DDBJ databases">
        <authorList>
            <person name="Gilroy R."/>
        </authorList>
    </citation>
    <scope>NUCLEOTIDE SEQUENCE</scope>
    <source>
        <strain evidence="1">B5_2728</strain>
    </source>
</reference>
<organism evidence="1 2">
    <name type="scientific">Candidatus Allofournierella pullistercoris</name>
    <dbReference type="NCBI Taxonomy" id="2838597"/>
    <lineage>
        <taxon>Bacteria</taxon>
        <taxon>Bacillati</taxon>
        <taxon>Bacillota</taxon>
        <taxon>Clostridia</taxon>
        <taxon>Eubacteriales</taxon>
        <taxon>Oscillospiraceae</taxon>
        <taxon>Allofournierella</taxon>
    </lineage>
</organism>
<protein>
    <submittedName>
        <fullName evidence="1">DUF3783 domain-containing protein</fullName>
    </submittedName>
</protein>
<sequence length="151" mass="16868">MKARIRPVEGCALIWNYSSQQEGWPALQAACEQHGLRLQPVDTSHVGHTIGALCQLKDASPVATLQHLEETTYPPALILHGLERKKLDGFLKQLHAGQVKIPLKAMVTPSNQNWTLANLLQELCREREEFAKRAKAAQEKMAQNNTDENPV</sequence>
<accession>A0A948T335</accession>
<dbReference type="AlphaFoldDB" id="A0A948T335"/>
<evidence type="ECO:0000313" key="1">
    <source>
        <dbReference type="EMBL" id="MBU3806460.1"/>
    </source>
</evidence>
<gene>
    <name evidence="1" type="ORF">H9882_06165</name>
</gene>
<dbReference type="Proteomes" id="UP000713596">
    <property type="component" value="Unassembled WGS sequence"/>
</dbReference>
<reference evidence="1" key="1">
    <citation type="journal article" date="2021" name="PeerJ">
        <title>Extensive microbial diversity within the chicken gut microbiome revealed by metagenomics and culture.</title>
        <authorList>
            <person name="Gilroy R."/>
            <person name="Ravi A."/>
            <person name="Getino M."/>
            <person name="Pursley I."/>
            <person name="Horton D.L."/>
            <person name="Alikhan N.F."/>
            <person name="Baker D."/>
            <person name="Gharbi K."/>
            <person name="Hall N."/>
            <person name="Watson M."/>
            <person name="Adriaenssens E.M."/>
            <person name="Foster-Nyarko E."/>
            <person name="Jarju S."/>
            <person name="Secka A."/>
            <person name="Antonio M."/>
            <person name="Oren A."/>
            <person name="Chaudhuri R.R."/>
            <person name="La Ragione R."/>
            <person name="Hildebrand F."/>
            <person name="Pallen M.J."/>
        </authorList>
    </citation>
    <scope>NUCLEOTIDE SEQUENCE</scope>
    <source>
        <strain evidence="1">B5_2728</strain>
    </source>
</reference>
<evidence type="ECO:0000313" key="2">
    <source>
        <dbReference type="Proteomes" id="UP000713596"/>
    </source>
</evidence>
<dbReference type="EMBL" id="JAHLFP010000051">
    <property type="protein sequence ID" value="MBU3806460.1"/>
    <property type="molecule type" value="Genomic_DNA"/>
</dbReference>
<dbReference type="InterPro" id="IPR016621">
    <property type="entry name" value="UCP014543"/>
</dbReference>